<accession>X0UAC1</accession>
<gene>
    <name evidence="4" type="ORF">S01H1_40032</name>
</gene>
<dbReference type="PANTHER" id="PTHR43584">
    <property type="entry name" value="NUCLEOTIDYL TRANSFERASE"/>
    <property type="match status" value="1"/>
</dbReference>
<dbReference type="EMBL" id="BARS01025319">
    <property type="protein sequence ID" value="GAG02789.1"/>
    <property type="molecule type" value="Genomic_DNA"/>
</dbReference>
<dbReference type="InterPro" id="IPR050065">
    <property type="entry name" value="GlmU-like"/>
</dbReference>
<reference evidence="4" key="1">
    <citation type="journal article" date="2014" name="Front. Microbiol.">
        <title>High frequency of phylogenetically diverse reductive dehalogenase-homologous genes in deep subseafloor sedimentary metagenomes.</title>
        <authorList>
            <person name="Kawai M."/>
            <person name="Futagami T."/>
            <person name="Toyoda A."/>
            <person name="Takaki Y."/>
            <person name="Nishi S."/>
            <person name="Hori S."/>
            <person name="Arai W."/>
            <person name="Tsubouchi T."/>
            <person name="Morono Y."/>
            <person name="Uchiyama I."/>
            <person name="Ito T."/>
            <person name="Fujiyama A."/>
            <person name="Inagaki F."/>
            <person name="Takami H."/>
        </authorList>
    </citation>
    <scope>NUCLEOTIDE SEQUENCE</scope>
    <source>
        <strain evidence="4">Expedition CK06-06</strain>
    </source>
</reference>
<dbReference type="GO" id="GO:0016779">
    <property type="term" value="F:nucleotidyltransferase activity"/>
    <property type="evidence" value="ECO:0007669"/>
    <property type="project" value="UniProtKB-KW"/>
</dbReference>
<evidence type="ECO:0000313" key="4">
    <source>
        <dbReference type="EMBL" id="GAG02789.1"/>
    </source>
</evidence>
<dbReference type="Gene3D" id="3.90.550.10">
    <property type="entry name" value="Spore Coat Polysaccharide Biosynthesis Protein SpsA, Chain A"/>
    <property type="match status" value="1"/>
</dbReference>
<organism evidence="4">
    <name type="scientific">marine sediment metagenome</name>
    <dbReference type="NCBI Taxonomy" id="412755"/>
    <lineage>
        <taxon>unclassified sequences</taxon>
        <taxon>metagenomes</taxon>
        <taxon>ecological metagenomes</taxon>
    </lineage>
</organism>
<evidence type="ECO:0000256" key="2">
    <source>
        <dbReference type="ARBA" id="ARBA00022695"/>
    </source>
</evidence>
<sequence>MKAIIPAAGIGSRLKPHTHTAPKALFHVAGKPILGHILDELLAFGIDEVVVVG</sequence>
<feature type="domain" description="MobA-like NTP transferase" evidence="3">
    <location>
        <begin position="3"/>
        <end position="53"/>
    </location>
</feature>
<proteinExistence type="predicted"/>
<comment type="caution">
    <text evidence="4">The sequence shown here is derived from an EMBL/GenBank/DDBJ whole genome shotgun (WGS) entry which is preliminary data.</text>
</comment>
<evidence type="ECO:0000256" key="1">
    <source>
        <dbReference type="ARBA" id="ARBA00022679"/>
    </source>
</evidence>
<keyword evidence="2" id="KW-0548">Nucleotidyltransferase</keyword>
<dbReference type="InterPro" id="IPR029044">
    <property type="entry name" value="Nucleotide-diphossugar_trans"/>
</dbReference>
<feature type="non-terminal residue" evidence="4">
    <location>
        <position position="53"/>
    </location>
</feature>
<protein>
    <recommendedName>
        <fullName evidence="3">MobA-like NTP transferase domain-containing protein</fullName>
    </recommendedName>
</protein>
<dbReference type="PANTHER" id="PTHR43584:SF8">
    <property type="entry name" value="N-ACETYLMURAMATE ALPHA-1-PHOSPHATE URIDYLYLTRANSFERASE"/>
    <property type="match status" value="1"/>
</dbReference>
<dbReference type="Pfam" id="PF12804">
    <property type="entry name" value="NTP_transf_3"/>
    <property type="match status" value="1"/>
</dbReference>
<keyword evidence="1" id="KW-0808">Transferase</keyword>
<dbReference type="InterPro" id="IPR025877">
    <property type="entry name" value="MobA-like_NTP_Trfase"/>
</dbReference>
<name>X0UAC1_9ZZZZ</name>
<evidence type="ECO:0000259" key="3">
    <source>
        <dbReference type="Pfam" id="PF12804"/>
    </source>
</evidence>
<dbReference type="SUPFAM" id="SSF53448">
    <property type="entry name" value="Nucleotide-diphospho-sugar transferases"/>
    <property type="match status" value="1"/>
</dbReference>
<dbReference type="AlphaFoldDB" id="X0UAC1"/>